<dbReference type="Proteomes" id="UP001165190">
    <property type="component" value="Unassembled WGS sequence"/>
</dbReference>
<feature type="chain" id="PRO_5040853333" description="Glycine-rich protein" evidence="2">
    <location>
        <begin position="33"/>
        <end position="140"/>
    </location>
</feature>
<evidence type="ECO:0000313" key="4">
    <source>
        <dbReference type="Proteomes" id="UP001165190"/>
    </source>
</evidence>
<dbReference type="OrthoDB" id="1000420at2759"/>
<proteinExistence type="predicted"/>
<accession>A0A9W7HQD3</accession>
<evidence type="ECO:0000256" key="1">
    <source>
        <dbReference type="SAM" id="MobiDB-lite"/>
    </source>
</evidence>
<comment type="caution">
    <text evidence="3">The sequence shown here is derived from an EMBL/GenBank/DDBJ whole genome shotgun (WGS) entry which is preliminary data.</text>
</comment>
<reference evidence="3" key="1">
    <citation type="submission" date="2023-05" db="EMBL/GenBank/DDBJ databases">
        <title>Genome and transcriptome analyses reveal genes involved in the formation of fine ridges on petal epidermal cells in Hibiscus trionum.</title>
        <authorList>
            <person name="Koshimizu S."/>
            <person name="Masuda S."/>
            <person name="Ishii T."/>
            <person name="Shirasu K."/>
            <person name="Hoshino A."/>
            <person name="Arita M."/>
        </authorList>
    </citation>
    <scope>NUCLEOTIDE SEQUENCE</scope>
    <source>
        <strain evidence="3">Hamamatsu line</strain>
    </source>
</reference>
<feature type="compositionally biased region" description="Gly residues" evidence="1">
    <location>
        <begin position="67"/>
        <end position="91"/>
    </location>
</feature>
<name>A0A9W7HQD3_HIBTR</name>
<evidence type="ECO:0008006" key="5">
    <source>
        <dbReference type="Google" id="ProtNLM"/>
    </source>
</evidence>
<sequence length="140" mass="14148">MCFKHPRFPPTLFFLLLSLHLHLLPTLPMVAAGKAMEAKPFSISTEPGGKHEIEVVEKHGDGAAAGAHGGGGGDAAAGAASGGGGDNGRGSGAQIPVYTAGAMNHNRDHRHHGSNSGTINRVGSSCLALVLSSSIPLLIV</sequence>
<dbReference type="EMBL" id="BSYR01000019">
    <property type="protein sequence ID" value="GMI81669.1"/>
    <property type="molecule type" value="Genomic_DNA"/>
</dbReference>
<keyword evidence="2" id="KW-0732">Signal</keyword>
<evidence type="ECO:0000313" key="3">
    <source>
        <dbReference type="EMBL" id="GMI81669.1"/>
    </source>
</evidence>
<dbReference type="PANTHER" id="PTHR36245">
    <property type="entry name" value="GLYCINE-RICH PROTEIN DOT1-LIKE"/>
    <property type="match status" value="1"/>
</dbReference>
<gene>
    <name evidence="3" type="ORF">HRI_001836200</name>
</gene>
<protein>
    <recommendedName>
        <fullName evidence="5">Glycine-rich protein</fullName>
    </recommendedName>
</protein>
<organism evidence="3 4">
    <name type="scientific">Hibiscus trionum</name>
    <name type="common">Flower of an hour</name>
    <dbReference type="NCBI Taxonomy" id="183268"/>
    <lineage>
        <taxon>Eukaryota</taxon>
        <taxon>Viridiplantae</taxon>
        <taxon>Streptophyta</taxon>
        <taxon>Embryophyta</taxon>
        <taxon>Tracheophyta</taxon>
        <taxon>Spermatophyta</taxon>
        <taxon>Magnoliopsida</taxon>
        <taxon>eudicotyledons</taxon>
        <taxon>Gunneridae</taxon>
        <taxon>Pentapetalae</taxon>
        <taxon>rosids</taxon>
        <taxon>malvids</taxon>
        <taxon>Malvales</taxon>
        <taxon>Malvaceae</taxon>
        <taxon>Malvoideae</taxon>
        <taxon>Hibiscus</taxon>
    </lineage>
</organism>
<feature type="signal peptide" evidence="2">
    <location>
        <begin position="1"/>
        <end position="32"/>
    </location>
</feature>
<keyword evidence="4" id="KW-1185">Reference proteome</keyword>
<dbReference type="PANTHER" id="PTHR36245:SF5">
    <property type="entry name" value="GLYCINE-RICH PROTEIN DOT1-LIKE"/>
    <property type="match status" value="1"/>
</dbReference>
<evidence type="ECO:0000256" key="2">
    <source>
        <dbReference type="SAM" id="SignalP"/>
    </source>
</evidence>
<dbReference type="AlphaFoldDB" id="A0A9W7HQD3"/>
<feature type="region of interest" description="Disordered" evidence="1">
    <location>
        <begin position="62"/>
        <end position="95"/>
    </location>
</feature>